<evidence type="ECO:0000256" key="6">
    <source>
        <dbReference type="PIRNR" id="PIRNR039090"/>
    </source>
</evidence>
<dbReference type="AlphaFoldDB" id="A0A1S2MCB8"/>
<organism evidence="7 8">
    <name type="scientific">Anaerobacillus alkalidiazotrophicus</name>
    <dbReference type="NCBI Taxonomy" id="472963"/>
    <lineage>
        <taxon>Bacteria</taxon>
        <taxon>Bacillati</taxon>
        <taxon>Bacillota</taxon>
        <taxon>Bacilli</taxon>
        <taxon>Bacillales</taxon>
        <taxon>Bacillaceae</taxon>
        <taxon>Anaerobacillus</taxon>
    </lineage>
</organism>
<dbReference type="InterPro" id="IPR003713">
    <property type="entry name" value="FliS"/>
</dbReference>
<dbReference type="GO" id="GO:0005829">
    <property type="term" value="C:cytosol"/>
    <property type="evidence" value="ECO:0007669"/>
    <property type="project" value="UniProtKB-SubCell"/>
</dbReference>
<dbReference type="SUPFAM" id="SSF101116">
    <property type="entry name" value="Flagellar export chaperone FliS"/>
    <property type="match status" value="1"/>
</dbReference>
<evidence type="ECO:0000256" key="1">
    <source>
        <dbReference type="ARBA" id="ARBA00004514"/>
    </source>
</evidence>
<name>A0A1S2MCB8_9BACI</name>
<proteinExistence type="inferred from homology"/>
<reference evidence="7 8" key="1">
    <citation type="submission" date="2016-10" db="EMBL/GenBank/DDBJ databases">
        <title>Draft genome sequences of four alkaliphilic bacteria belonging to the Anaerobacillus genus.</title>
        <authorList>
            <person name="Bassil N.M."/>
            <person name="Lloyd J.R."/>
        </authorList>
    </citation>
    <scope>NUCLEOTIDE SEQUENCE [LARGE SCALE GENOMIC DNA]</scope>
    <source>
        <strain evidence="7 8">DSM 22531</strain>
    </source>
</reference>
<dbReference type="PANTHER" id="PTHR34773:SF1">
    <property type="entry name" value="FLAGELLAR SECRETION CHAPERONE FLIS"/>
    <property type="match status" value="1"/>
</dbReference>
<evidence type="ECO:0000256" key="5">
    <source>
        <dbReference type="ARBA" id="ARBA00023186"/>
    </source>
</evidence>
<evidence type="ECO:0000256" key="2">
    <source>
        <dbReference type="ARBA" id="ARBA00008787"/>
    </source>
</evidence>
<dbReference type="NCBIfam" id="TIGR00208">
    <property type="entry name" value="fliS"/>
    <property type="match status" value="1"/>
</dbReference>
<dbReference type="Pfam" id="PF02561">
    <property type="entry name" value="FliS"/>
    <property type="match status" value="1"/>
</dbReference>
<dbReference type="GO" id="GO:0044780">
    <property type="term" value="P:bacterial-type flagellum assembly"/>
    <property type="evidence" value="ECO:0007669"/>
    <property type="project" value="InterPro"/>
</dbReference>
<keyword evidence="8" id="KW-1185">Reference proteome</keyword>
<dbReference type="EMBL" id="MLQS01000001">
    <property type="protein sequence ID" value="OIJ22381.1"/>
    <property type="molecule type" value="Genomic_DNA"/>
</dbReference>
<dbReference type="STRING" id="472963.BKP45_07025"/>
<evidence type="ECO:0000256" key="3">
    <source>
        <dbReference type="ARBA" id="ARBA00022490"/>
    </source>
</evidence>
<accession>A0A1S2MCB8</accession>
<comment type="similarity">
    <text evidence="2 6">Belongs to the FliS family.</text>
</comment>
<keyword evidence="4 6" id="KW-1005">Bacterial flagellum biogenesis</keyword>
<keyword evidence="7" id="KW-0969">Cilium</keyword>
<dbReference type="InterPro" id="IPR036584">
    <property type="entry name" value="FliS_sf"/>
</dbReference>
<evidence type="ECO:0000313" key="7">
    <source>
        <dbReference type="EMBL" id="OIJ22381.1"/>
    </source>
</evidence>
<evidence type="ECO:0000313" key="8">
    <source>
        <dbReference type="Proteomes" id="UP000180057"/>
    </source>
</evidence>
<sequence>MVIQTANQAYQKNKFDTASPGELTLMLYNGCLKFIKLSKEAISNNQVETRNVNLIKAQNVIRELMVTLKVETEVGKNMLQMYDYILHHLTEANINNDIKALEEAEQYVIQFRDTWKEVIMINRKRQHGGGGRA</sequence>
<keyword evidence="5" id="KW-0143">Chaperone</keyword>
<keyword evidence="3 6" id="KW-0963">Cytoplasm</keyword>
<keyword evidence="7" id="KW-0282">Flagellum</keyword>
<evidence type="ECO:0000256" key="4">
    <source>
        <dbReference type="ARBA" id="ARBA00022795"/>
    </source>
</evidence>
<dbReference type="PANTHER" id="PTHR34773">
    <property type="entry name" value="FLAGELLAR SECRETION CHAPERONE FLIS"/>
    <property type="match status" value="1"/>
</dbReference>
<comment type="subcellular location">
    <subcellularLocation>
        <location evidence="1 6">Cytoplasm</location>
        <location evidence="1 6">Cytosol</location>
    </subcellularLocation>
</comment>
<gene>
    <name evidence="7" type="ORF">BKP45_07025</name>
</gene>
<dbReference type="Proteomes" id="UP000180057">
    <property type="component" value="Unassembled WGS sequence"/>
</dbReference>
<comment type="caution">
    <text evidence="7">The sequence shown here is derived from an EMBL/GenBank/DDBJ whole genome shotgun (WGS) entry which is preliminary data.</text>
</comment>
<dbReference type="CDD" id="cd16098">
    <property type="entry name" value="FliS"/>
    <property type="match status" value="1"/>
</dbReference>
<keyword evidence="7" id="KW-0966">Cell projection</keyword>
<dbReference type="Gene3D" id="1.20.120.340">
    <property type="entry name" value="Flagellar protein FliS"/>
    <property type="match status" value="1"/>
</dbReference>
<dbReference type="RefSeq" id="WP_071388936.1">
    <property type="nucleotide sequence ID" value="NZ_MLQS01000001.1"/>
</dbReference>
<dbReference type="GO" id="GO:0071973">
    <property type="term" value="P:bacterial-type flagellum-dependent cell motility"/>
    <property type="evidence" value="ECO:0007669"/>
    <property type="project" value="TreeGrafter"/>
</dbReference>
<protein>
    <recommendedName>
        <fullName evidence="6">Flagellar secretion chaperone FliS</fullName>
    </recommendedName>
</protein>
<dbReference type="PIRSF" id="PIRSF039090">
    <property type="entry name" value="Flis"/>
    <property type="match status" value="1"/>
</dbReference>